<dbReference type="Proteomes" id="UP001180020">
    <property type="component" value="Unassembled WGS sequence"/>
</dbReference>
<protein>
    <recommendedName>
        <fullName evidence="1">non-specific serine/threonine protein kinase</fullName>
        <ecNumber evidence="1">2.7.11.1</ecNumber>
    </recommendedName>
</protein>
<dbReference type="InterPro" id="IPR000719">
    <property type="entry name" value="Prot_kinase_dom"/>
</dbReference>
<accession>A0AAV9DIK6</accession>
<dbReference type="EMBL" id="JAUJYO010000013">
    <property type="protein sequence ID" value="KAK1300639.1"/>
    <property type="molecule type" value="Genomic_DNA"/>
</dbReference>
<dbReference type="SMART" id="SM00220">
    <property type="entry name" value="S_TKc"/>
    <property type="match status" value="1"/>
</dbReference>
<keyword evidence="2" id="KW-0723">Serine/threonine-protein kinase</keyword>
<dbReference type="GO" id="GO:0005524">
    <property type="term" value="F:ATP binding"/>
    <property type="evidence" value="ECO:0007669"/>
    <property type="project" value="InterPro"/>
</dbReference>
<organism evidence="7 8">
    <name type="scientific">Acorus calamus</name>
    <name type="common">Sweet flag</name>
    <dbReference type="NCBI Taxonomy" id="4465"/>
    <lineage>
        <taxon>Eukaryota</taxon>
        <taxon>Viridiplantae</taxon>
        <taxon>Streptophyta</taxon>
        <taxon>Embryophyta</taxon>
        <taxon>Tracheophyta</taxon>
        <taxon>Spermatophyta</taxon>
        <taxon>Magnoliopsida</taxon>
        <taxon>Liliopsida</taxon>
        <taxon>Acoraceae</taxon>
        <taxon>Acorus</taxon>
    </lineage>
</organism>
<dbReference type="GO" id="GO:0004674">
    <property type="term" value="F:protein serine/threonine kinase activity"/>
    <property type="evidence" value="ECO:0007669"/>
    <property type="project" value="UniProtKB-KW"/>
</dbReference>
<dbReference type="Pfam" id="PF00069">
    <property type="entry name" value="Pkinase"/>
    <property type="match status" value="1"/>
</dbReference>
<keyword evidence="3 7" id="KW-0418">Kinase</keyword>
<feature type="domain" description="Protein kinase" evidence="6">
    <location>
        <begin position="1"/>
        <end position="172"/>
    </location>
</feature>
<dbReference type="EC" id="2.7.11.1" evidence="1"/>
<dbReference type="InterPro" id="IPR050588">
    <property type="entry name" value="WNK_Ser-Thr_kinase"/>
</dbReference>
<comment type="catalytic activity">
    <reaction evidence="4">
        <text>L-threonyl-[protein] + ATP = O-phospho-L-threonyl-[protein] + ADP + H(+)</text>
        <dbReference type="Rhea" id="RHEA:46608"/>
        <dbReference type="Rhea" id="RHEA-COMP:11060"/>
        <dbReference type="Rhea" id="RHEA-COMP:11605"/>
        <dbReference type="ChEBI" id="CHEBI:15378"/>
        <dbReference type="ChEBI" id="CHEBI:30013"/>
        <dbReference type="ChEBI" id="CHEBI:30616"/>
        <dbReference type="ChEBI" id="CHEBI:61977"/>
        <dbReference type="ChEBI" id="CHEBI:456216"/>
        <dbReference type="EC" id="2.7.11.1"/>
    </reaction>
</comment>
<evidence type="ECO:0000259" key="6">
    <source>
        <dbReference type="PROSITE" id="PS50011"/>
    </source>
</evidence>
<sequence length="172" mass="19734">MPPARRIRQTMTSSPSMEPVDTSAYKAFDKIDGIEVAWKQIHIDELILSPGDLERLCSEVHLMKGLKHGNIIKSHFSWVDDDNKTINIITEFFTSGSLRQYVEKHKKVDLKVLKGWARQILNGLDYLHSQNPPIIHRDLKCDNIFINGNWGEVKIGNFGLEIIMKQVDAHML</sequence>
<keyword evidence="8" id="KW-1185">Reference proteome</keyword>
<evidence type="ECO:0000256" key="1">
    <source>
        <dbReference type="ARBA" id="ARBA00012513"/>
    </source>
</evidence>
<evidence type="ECO:0000256" key="5">
    <source>
        <dbReference type="ARBA" id="ARBA00048679"/>
    </source>
</evidence>
<dbReference type="PROSITE" id="PS00108">
    <property type="entry name" value="PROTEIN_KINASE_ST"/>
    <property type="match status" value="1"/>
</dbReference>
<dbReference type="AlphaFoldDB" id="A0AAV9DIK6"/>
<evidence type="ECO:0000256" key="4">
    <source>
        <dbReference type="ARBA" id="ARBA00047899"/>
    </source>
</evidence>
<keyword evidence="3 7" id="KW-0808">Transferase</keyword>
<comment type="caution">
    <text evidence="7">The sequence shown here is derived from an EMBL/GenBank/DDBJ whole genome shotgun (WGS) entry which is preliminary data.</text>
</comment>
<name>A0AAV9DIK6_ACOCL</name>
<dbReference type="PANTHER" id="PTHR13902">
    <property type="entry name" value="SERINE/THREONINE-PROTEIN KINASE WNK WITH NO LYSINE -RELATED"/>
    <property type="match status" value="1"/>
</dbReference>
<dbReference type="Gene3D" id="3.30.200.20">
    <property type="entry name" value="Phosphorylase Kinase, domain 1"/>
    <property type="match status" value="1"/>
</dbReference>
<evidence type="ECO:0000313" key="7">
    <source>
        <dbReference type="EMBL" id="KAK1300639.1"/>
    </source>
</evidence>
<gene>
    <name evidence="7" type="primary">WNK8</name>
    <name evidence="7" type="ORF">QJS10_CPB13g01441</name>
</gene>
<evidence type="ECO:0000313" key="8">
    <source>
        <dbReference type="Proteomes" id="UP001180020"/>
    </source>
</evidence>
<reference evidence="7" key="2">
    <citation type="submission" date="2023-06" db="EMBL/GenBank/DDBJ databases">
        <authorList>
            <person name="Ma L."/>
            <person name="Liu K.-W."/>
            <person name="Li Z."/>
            <person name="Hsiao Y.-Y."/>
            <person name="Qi Y."/>
            <person name="Fu T."/>
            <person name="Tang G."/>
            <person name="Zhang D."/>
            <person name="Sun W.-H."/>
            <person name="Liu D.-K."/>
            <person name="Li Y."/>
            <person name="Chen G.-Z."/>
            <person name="Liu X.-D."/>
            <person name="Liao X.-Y."/>
            <person name="Jiang Y.-T."/>
            <person name="Yu X."/>
            <person name="Hao Y."/>
            <person name="Huang J."/>
            <person name="Zhao X.-W."/>
            <person name="Ke S."/>
            <person name="Chen Y.-Y."/>
            <person name="Wu W.-L."/>
            <person name="Hsu J.-L."/>
            <person name="Lin Y.-F."/>
            <person name="Huang M.-D."/>
            <person name="Li C.-Y."/>
            <person name="Huang L."/>
            <person name="Wang Z.-W."/>
            <person name="Zhao X."/>
            <person name="Zhong W.-Y."/>
            <person name="Peng D.-H."/>
            <person name="Ahmad S."/>
            <person name="Lan S."/>
            <person name="Zhang J.-S."/>
            <person name="Tsai W.-C."/>
            <person name="Van De Peer Y."/>
            <person name="Liu Z.-J."/>
        </authorList>
    </citation>
    <scope>NUCLEOTIDE SEQUENCE</scope>
    <source>
        <strain evidence="7">CP</strain>
        <tissue evidence="7">Leaves</tissue>
    </source>
</reference>
<evidence type="ECO:0000256" key="2">
    <source>
        <dbReference type="ARBA" id="ARBA00022527"/>
    </source>
</evidence>
<proteinExistence type="predicted"/>
<dbReference type="SUPFAM" id="SSF56112">
    <property type="entry name" value="Protein kinase-like (PK-like)"/>
    <property type="match status" value="1"/>
</dbReference>
<dbReference type="PROSITE" id="PS50011">
    <property type="entry name" value="PROTEIN_KINASE_DOM"/>
    <property type="match status" value="1"/>
</dbReference>
<dbReference type="InterPro" id="IPR008271">
    <property type="entry name" value="Ser/Thr_kinase_AS"/>
</dbReference>
<evidence type="ECO:0000256" key="3">
    <source>
        <dbReference type="ARBA" id="ARBA00022777"/>
    </source>
</evidence>
<reference evidence="7" key="1">
    <citation type="journal article" date="2023" name="Nat. Commun.">
        <title>Diploid and tetraploid genomes of Acorus and the evolution of monocots.</title>
        <authorList>
            <person name="Ma L."/>
            <person name="Liu K.W."/>
            <person name="Li Z."/>
            <person name="Hsiao Y.Y."/>
            <person name="Qi Y."/>
            <person name="Fu T."/>
            <person name="Tang G.D."/>
            <person name="Zhang D."/>
            <person name="Sun W.H."/>
            <person name="Liu D.K."/>
            <person name="Li Y."/>
            <person name="Chen G.Z."/>
            <person name="Liu X.D."/>
            <person name="Liao X.Y."/>
            <person name="Jiang Y.T."/>
            <person name="Yu X."/>
            <person name="Hao Y."/>
            <person name="Huang J."/>
            <person name="Zhao X.W."/>
            <person name="Ke S."/>
            <person name="Chen Y.Y."/>
            <person name="Wu W.L."/>
            <person name="Hsu J.L."/>
            <person name="Lin Y.F."/>
            <person name="Huang M.D."/>
            <person name="Li C.Y."/>
            <person name="Huang L."/>
            <person name="Wang Z.W."/>
            <person name="Zhao X."/>
            <person name="Zhong W.Y."/>
            <person name="Peng D.H."/>
            <person name="Ahmad S."/>
            <person name="Lan S."/>
            <person name="Zhang J.S."/>
            <person name="Tsai W.C."/>
            <person name="Van de Peer Y."/>
            <person name="Liu Z.J."/>
        </authorList>
    </citation>
    <scope>NUCLEOTIDE SEQUENCE</scope>
    <source>
        <strain evidence="7">CP</strain>
    </source>
</reference>
<dbReference type="InterPro" id="IPR011009">
    <property type="entry name" value="Kinase-like_dom_sf"/>
</dbReference>
<dbReference type="Gene3D" id="1.10.510.10">
    <property type="entry name" value="Transferase(Phosphotransferase) domain 1"/>
    <property type="match status" value="1"/>
</dbReference>
<comment type="catalytic activity">
    <reaction evidence="5">
        <text>L-seryl-[protein] + ATP = O-phospho-L-seryl-[protein] + ADP + H(+)</text>
        <dbReference type="Rhea" id="RHEA:17989"/>
        <dbReference type="Rhea" id="RHEA-COMP:9863"/>
        <dbReference type="Rhea" id="RHEA-COMP:11604"/>
        <dbReference type="ChEBI" id="CHEBI:15378"/>
        <dbReference type="ChEBI" id="CHEBI:29999"/>
        <dbReference type="ChEBI" id="CHEBI:30616"/>
        <dbReference type="ChEBI" id="CHEBI:83421"/>
        <dbReference type="ChEBI" id="CHEBI:456216"/>
        <dbReference type="EC" id="2.7.11.1"/>
    </reaction>
</comment>